<evidence type="ECO:0000256" key="14">
    <source>
        <dbReference type="ARBA" id="ARBA00022842"/>
    </source>
</evidence>
<evidence type="ECO:0000256" key="21">
    <source>
        <dbReference type="ARBA" id="ARBA00049035"/>
    </source>
</evidence>
<comment type="function">
    <text evidence="2">Functions in two distinct reactions of the de novo folate biosynthetic pathway. Catalyzes the addition of a glutamate residue to dihydropteroate (7,8-dihydropteroate or H2Pte) to form dihydrofolate (7,8-dihydrofolate monoglutamate or H2Pte-Glu). Also catalyzes successive additions of L-glutamate to tetrahydrofolate or 10-formyltetrahydrofolate or 5,10-methylenetetrahydrofolate, leading to folylpolyglutamate derivatives.</text>
</comment>
<evidence type="ECO:0000256" key="7">
    <source>
        <dbReference type="ARBA" id="ARBA00013023"/>
    </source>
</evidence>
<feature type="domain" description="Mur ligase central" evidence="26">
    <location>
        <begin position="71"/>
        <end position="243"/>
    </location>
</feature>
<evidence type="ECO:0000259" key="26">
    <source>
        <dbReference type="Pfam" id="PF08245"/>
    </source>
</evidence>
<evidence type="ECO:0000256" key="9">
    <source>
        <dbReference type="ARBA" id="ARBA00019357"/>
    </source>
</evidence>
<keyword evidence="14" id="KW-0460">Magnesium</keyword>
<dbReference type="InterPro" id="IPR004101">
    <property type="entry name" value="Mur_ligase_C"/>
</dbReference>
<evidence type="ECO:0000256" key="19">
    <source>
        <dbReference type="ARBA" id="ARBA00047493"/>
    </source>
</evidence>
<dbReference type="SUPFAM" id="SSF53623">
    <property type="entry name" value="MurD-like peptide ligases, catalytic domain"/>
    <property type="match status" value="1"/>
</dbReference>
<dbReference type="GO" id="GO:0008841">
    <property type="term" value="F:dihydrofolate synthase activity"/>
    <property type="evidence" value="ECO:0007669"/>
    <property type="project" value="UniProtKB-EC"/>
</dbReference>
<dbReference type="EMBL" id="JACYTR010000048">
    <property type="protein sequence ID" value="MBD8527319.1"/>
    <property type="molecule type" value="Genomic_DNA"/>
</dbReference>
<dbReference type="GO" id="GO:0046656">
    <property type="term" value="P:folic acid biosynthetic process"/>
    <property type="evidence" value="ECO:0007669"/>
    <property type="project" value="UniProtKB-KW"/>
</dbReference>
<evidence type="ECO:0000256" key="18">
    <source>
        <dbReference type="ARBA" id="ARBA00032510"/>
    </source>
</evidence>
<dbReference type="PANTHER" id="PTHR11136">
    <property type="entry name" value="FOLYLPOLYGLUTAMATE SYNTHASE-RELATED"/>
    <property type="match status" value="1"/>
</dbReference>
<evidence type="ECO:0000256" key="5">
    <source>
        <dbReference type="ARBA" id="ARBA00008276"/>
    </source>
</evidence>
<keyword evidence="28" id="KW-1185">Reference proteome</keyword>
<evidence type="ECO:0000256" key="3">
    <source>
        <dbReference type="ARBA" id="ARBA00004799"/>
    </source>
</evidence>
<evidence type="ECO:0000256" key="1">
    <source>
        <dbReference type="ARBA" id="ARBA00001946"/>
    </source>
</evidence>
<evidence type="ECO:0000256" key="12">
    <source>
        <dbReference type="ARBA" id="ARBA00022741"/>
    </source>
</evidence>
<reference evidence="27 28" key="1">
    <citation type="submission" date="2020-09" db="EMBL/GenBank/DDBJ databases">
        <title>Pseudoxanthomonas sp. CAU 1598 isolated from sand of Yaerae Beach.</title>
        <authorList>
            <person name="Kim W."/>
        </authorList>
    </citation>
    <scope>NUCLEOTIDE SEQUENCE [LARGE SCALE GENOMIC DNA]</scope>
    <source>
        <strain evidence="27 28">CAU 1598</strain>
    </source>
</reference>
<evidence type="ECO:0000313" key="28">
    <source>
        <dbReference type="Proteomes" id="UP000613768"/>
    </source>
</evidence>
<protein>
    <recommendedName>
        <fullName evidence="9">Dihydrofolate synthase/folylpolyglutamate synthase</fullName>
        <ecNumber evidence="7">6.3.2.12</ecNumber>
        <ecNumber evidence="8">6.3.2.17</ecNumber>
    </recommendedName>
    <alternativeName>
        <fullName evidence="18">Folylpoly-gamma-glutamate synthetase-dihydrofolate synthetase</fullName>
    </alternativeName>
    <alternativeName>
        <fullName evidence="16">Folylpolyglutamate synthetase</fullName>
    </alternativeName>
    <alternativeName>
        <fullName evidence="17">Tetrahydrofolylpolyglutamate synthase</fullName>
    </alternativeName>
</protein>
<accession>A0AAW3ZQA1</accession>
<dbReference type="Pfam" id="PF02875">
    <property type="entry name" value="Mur_ligase_C"/>
    <property type="match status" value="1"/>
</dbReference>
<evidence type="ECO:0000256" key="22">
    <source>
        <dbReference type="ARBA" id="ARBA00049161"/>
    </source>
</evidence>
<keyword evidence="15" id="KW-0289">Folate biosynthesis</keyword>
<evidence type="ECO:0000259" key="25">
    <source>
        <dbReference type="Pfam" id="PF02875"/>
    </source>
</evidence>
<evidence type="ECO:0000256" key="2">
    <source>
        <dbReference type="ARBA" id="ARBA00002714"/>
    </source>
</evidence>
<dbReference type="InterPro" id="IPR001645">
    <property type="entry name" value="Folylpolyglutamate_synth"/>
</dbReference>
<comment type="catalytic activity">
    <reaction evidence="19">
        <text>(6S)-5,6,7,8-tetrahydrofolyl-(gamma-L-Glu)(n) + L-glutamate + ATP = (6S)-5,6,7,8-tetrahydrofolyl-(gamma-L-Glu)(n+1) + ADP + phosphate + H(+)</text>
        <dbReference type="Rhea" id="RHEA:10580"/>
        <dbReference type="Rhea" id="RHEA-COMP:14738"/>
        <dbReference type="Rhea" id="RHEA-COMP:14740"/>
        <dbReference type="ChEBI" id="CHEBI:15378"/>
        <dbReference type="ChEBI" id="CHEBI:29985"/>
        <dbReference type="ChEBI" id="CHEBI:30616"/>
        <dbReference type="ChEBI" id="CHEBI:43474"/>
        <dbReference type="ChEBI" id="CHEBI:141005"/>
        <dbReference type="ChEBI" id="CHEBI:456216"/>
        <dbReference type="EC" id="6.3.2.17"/>
    </reaction>
</comment>
<evidence type="ECO:0000256" key="20">
    <source>
        <dbReference type="ARBA" id="ARBA00047808"/>
    </source>
</evidence>
<proteinExistence type="inferred from homology"/>
<evidence type="ECO:0000256" key="23">
    <source>
        <dbReference type="PIRNR" id="PIRNR001563"/>
    </source>
</evidence>
<comment type="catalytic activity">
    <reaction evidence="20">
        <text>10-formyltetrahydrofolyl-(gamma-L-Glu)(n) + L-glutamate + ATP = 10-formyltetrahydrofolyl-(gamma-L-Glu)(n+1) + ADP + phosphate + H(+)</text>
        <dbReference type="Rhea" id="RHEA:51904"/>
        <dbReference type="Rhea" id="RHEA-COMP:13088"/>
        <dbReference type="Rhea" id="RHEA-COMP:14300"/>
        <dbReference type="ChEBI" id="CHEBI:15378"/>
        <dbReference type="ChEBI" id="CHEBI:29985"/>
        <dbReference type="ChEBI" id="CHEBI:30616"/>
        <dbReference type="ChEBI" id="CHEBI:43474"/>
        <dbReference type="ChEBI" id="CHEBI:134413"/>
        <dbReference type="ChEBI" id="CHEBI:456216"/>
        <dbReference type="EC" id="6.3.2.17"/>
    </reaction>
</comment>
<dbReference type="Proteomes" id="UP000613768">
    <property type="component" value="Unassembled WGS sequence"/>
</dbReference>
<evidence type="ECO:0000256" key="8">
    <source>
        <dbReference type="ARBA" id="ARBA00013025"/>
    </source>
</evidence>
<dbReference type="SUPFAM" id="SSF53244">
    <property type="entry name" value="MurD-like peptide ligases, peptide-binding domain"/>
    <property type="match status" value="1"/>
</dbReference>
<dbReference type="EC" id="6.3.2.12" evidence="7"/>
<dbReference type="NCBIfam" id="NF008101">
    <property type="entry name" value="PRK10846.1"/>
    <property type="match status" value="1"/>
</dbReference>
<dbReference type="NCBIfam" id="TIGR01499">
    <property type="entry name" value="folC"/>
    <property type="match status" value="1"/>
</dbReference>
<dbReference type="GO" id="GO:0046872">
    <property type="term" value="F:metal ion binding"/>
    <property type="evidence" value="ECO:0007669"/>
    <property type="project" value="UniProtKB-KW"/>
</dbReference>
<comment type="catalytic activity">
    <reaction evidence="22">
        <text>7,8-dihydropteroate + L-glutamate + ATP = 7,8-dihydrofolate + ADP + phosphate + H(+)</text>
        <dbReference type="Rhea" id="RHEA:23584"/>
        <dbReference type="ChEBI" id="CHEBI:15378"/>
        <dbReference type="ChEBI" id="CHEBI:17839"/>
        <dbReference type="ChEBI" id="CHEBI:29985"/>
        <dbReference type="ChEBI" id="CHEBI:30616"/>
        <dbReference type="ChEBI" id="CHEBI:43474"/>
        <dbReference type="ChEBI" id="CHEBI:57451"/>
        <dbReference type="ChEBI" id="CHEBI:456216"/>
        <dbReference type="EC" id="6.3.2.12"/>
    </reaction>
</comment>
<evidence type="ECO:0000256" key="13">
    <source>
        <dbReference type="ARBA" id="ARBA00022840"/>
    </source>
</evidence>
<dbReference type="Gene3D" id="3.90.190.20">
    <property type="entry name" value="Mur ligase, C-terminal domain"/>
    <property type="match status" value="1"/>
</dbReference>
<sequence>MLALKQNAHPPIPSPFGVPDVSDGRPPRTLNDWLSYQQQTHPDAIALGLERVQTIWQRLQAGAVAQRVITVAGTNGKGSTAAMLEALGRHAGWKVGLYTSPHLLRYNERVRVAGESVSDAALIDAFERIEAARGELPLTFFEWGTLAALLVFAESKLDLAVLEVGLGGRLDAVNIIDADVAVVTTVALDHMDLLGGDRESIGREKVGIARAHKPLVLGELDPPDSLLKAAQRLGAKLIRRGREFDCEQRLGGRWQYRQENLKFDLPWPTLVAPCQMSNAATALVAIRCLQPIDQTIAAAALADVQLPGRMQRLQRECELLLDVAHNPQAVQQLARWLGSNRAVGATHAVFACLADKDAPALVAPLMSLVDAWHLAGLPDAGARAHPIAEAWPKVAGLLSRSLVDHHPTVAEALQVARERAAPGDRIVIYGSFHTVAKAMQELSVPGQ</sequence>
<evidence type="ECO:0000256" key="16">
    <source>
        <dbReference type="ARBA" id="ARBA00030048"/>
    </source>
</evidence>
<keyword evidence="11" id="KW-0479">Metal-binding</keyword>
<dbReference type="AlphaFoldDB" id="A0AAW3ZQA1"/>
<dbReference type="Gene3D" id="3.40.1190.10">
    <property type="entry name" value="Mur-like, catalytic domain"/>
    <property type="match status" value="1"/>
</dbReference>
<evidence type="ECO:0000256" key="24">
    <source>
        <dbReference type="SAM" id="MobiDB-lite"/>
    </source>
</evidence>
<dbReference type="PIRSF" id="PIRSF001563">
    <property type="entry name" value="Folylpolyglu_synth"/>
    <property type="match status" value="1"/>
</dbReference>
<evidence type="ECO:0000256" key="4">
    <source>
        <dbReference type="ARBA" id="ARBA00005150"/>
    </source>
</evidence>
<evidence type="ECO:0000256" key="17">
    <source>
        <dbReference type="ARBA" id="ARBA00030592"/>
    </source>
</evidence>
<dbReference type="GO" id="GO:0005737">
    <property type="term" value="C:cytoplasm"/>
    <property type="evidence" value="ECO:0007669"/>
    <property type="project" value="TreeGrafter"/>
</dbReference>
<keyword evidence="13 23" id="KW-0067">ATP-binding</keyword>
<comment type="pathway">
    <text evidence="3">Cofactor biosynthesis; tetrahydrofolate biosynthesis; 7,8-dihydrofolate from 2-amino-4-hydroxy-6-hydroxymethyl-7,8-dihydropteridine diphosphate and 4-aminobenzoate: step 2/2.</text>
</comment>
<dbReference type="InterPro" id="IPR036565">
    <property type="entry name" value="Mur-like_cat_sf"/>
</dbReference>
<comment type="pathway">
    <text evidence="4">Cofactor biosynthesis; tetrahydrofolylpolyglutamate biosynthesis.</text>
</comment>
<gene>
    <name evidence="27" type="primary">folC</name>
    <name evidence="27" type="ORF">IFO71_16375</name>
</gene>
<keyword evidence="12 23" id="KW-0547">Nucleotide-binding</keyword>
<evidence type="ECO:0000256" key="15">
    <source>
        <dbReference type="ARBA" id="ARBA00022909"/>
    </source>
</evidence>
<evidence type="ECO:0000256" key="6">
    <source>
        <dbReference type="ARBA" id="ARBA00011245"/>
    </source>
</evidence>
<dbReference type="GO" id="GO:0004326">
    <property type="term" value="F:tetrahydrofolylpolyglutamate synthase activity"/>
    <property type="evidence" value="ECO:0007669"/>
    <property type="project" value="UniProtKB-EC"/>
</dbReference>
<dbReference type="GO" id="GO:0005524">
    <property type="term" value="F:ATP binding"/>
    <property type="evidence" value="ECO:0007669"/>
    <property type="project" value="UniProtKB-KW"/>
</dbReference>
<keyword evidence="10 23" id="KW-0436">Ligase</keyword>
<evidence type="ECO:0000256" key="11">
    <source>
        <dbReference type="ARBA" id="ARBA00022723"/>
    </source>
</evidence>
<dbReference type="InterPro" id="IPR013221">
    <property type="entry name" value="Mur_ligase_cen"/>
</dbReference>
<comment type="subunit">
    <text evidence="6">Monomer.</text>
</comment>
<comment type="cofactor">
    <cofactor evidence="1">
        <name>Mg(2+)</name>
        <dbReference type="ChEBI" id="CHEBI:18420"/>
    </cofactor>
</comment>
<comment type="similarity">
    <text evidence="5 23">Belongs to the folylpolyglutamate synthase family.</text>
</comment>
<dbReference type="Pfam" id="PF08245">
    <property type="entry name" value="Mur_ligase_M"/>
    <property type="match status" value="1"/>
</dbReference>
<evidence type="ECO:0000256" key="10">
    <source>
        <dbReference type="ARBA" id="ARBA00022598"/>
    </source>
</evidence>
<feature type="region of interest" description="Disordered" evidence="24">
    <location>
        <begin position="1"/>
        <end position="24"/>
    </location>
</feature>
<dbReference type="EC" id="6.3.2.17" evidence="8"/>
<dbReference type="PANTHER" id="PTHR11136:SF0">
    <property type="entry name" value="DIHYDROFOLATE SYNTHETASE-RELATED"/>
    <property type="match status" value="1"/>
</dbReference>
<name>A0AAW3ZQA1_9GAMM</name>
<dbReference type="InterPro" id="IPR036615">
    <property type="entry name" value="Mur_ligase_C_dom_sf"/>
</dbReference>
<evidence type="ECO:0000313" key="27">
    <source>
        <dbReference type="EMBL" id="MBD8527319.1"/>
    </source>
</evidence>
<comment type="caution">
    <text evidence="27">The sequence shown here is derived from an EMBL/GenBank/DDBJ whole genome shotgun (WGS) entry which is preliminary data.</text>
</comment>
<comment type="catalytic activity">
    <reaction evidence="21">
        <text>(6R)-5,10-methylenetetrahydrofolyl-(gamma-L-Glu)(n) + L-glutamate + ATP = (6R)-5,10-methylenetetrahydrofolyl-(gamma-L-Glu)(n+1) + ADP + phosphate + H(+)</text>
        <dbReference type="Rhea" id="RHEA:51912"/>
        <dbReference type="Rhea" id="RHEA-COMP:13257"/>
        <dbReference type="Rhea" id="RHEA-COMP:13258"/>
        <dbReference type="ChEBI" id="CHEBI:15378"/>
        <dbReference type="ChEBI" id="CHEBI:29985"/>
        <dbReference type="ChEBI" id="CHEBI:30616"/>
        <dbReference type="ChEBI" id="CHEBI:43474"/>
        <dbReference type="ChEBI" id="CHEBI:136572"/>
        <dbReference type="ChEBI" id="CHEBI:456216"/>
        <dbReference type="EC" id="6.3.2.17"/>
    </reaction>
</comment>
<dbReference type="FunFam" id="3.40.1190.10:FF:000004">
    <property type="entry name" value="Dihydrofolate synthase/folylpolyglutamate synthase"/>
    <property type="match status" value="1"/>
</dbReference>
<feature type="domain" description="Mur ligase C-terminal" evidence="25">
    <location>
        <begin position="308"/>
        <end position="432"/>
    </location>
</feature>
<organism evidence="27 28">
    <name type="scientific">Pseudomarimonas arenosa</name>
    <dbReference type="NCBI Taxonomy" id="2774145"/>
    <lineage>
        <taxon>Bacteria</taxon>
        <taxon>Pseudomonadati</taxon>
        <taxon>Pseudomonadota</taxon>
        <taxon>Gammaproteobacteria</taxon>
        <taxon>Lysobacterales</taxon>
        <taxon>Lysobacteraceae</taxon>
        <taxon>Pseudomarimonas</taxon>
    </lineage>
</organism>